<dbReference type="InterPro" id="IPR011990">
    <property type="entry name" value="TPR-like_helical_dom_sf"/>
</dbReference>
<comment type="caution">
    <text evidence="5">The sequence shown here is derived from an EMBL/GenBank/DDBJ whole genome shotgun (WGS) entry which is preliminary data.</text>
</comment>
<evidence type="ECO:0000256" key="2">
    <source>
        <dbReference type="ARBA" id="ARBA00023125"/>
    </source>
</evidence>
<dbReference type="InterPro" id="IPR019734">
    <property type="entry name" value="TPR_rpt"/>
</dbReference>
<dbReference type="PANTHER" id="PTHR44688">
    <property type="entry name" value="DNA-BINDING TRANSCRIPTIONAL ACTIVATOR DEVR_DOSR"/>
    <property type="match status" value="1"/>
</dbReference>
<dbReference type="SUPFAM" id="SSF46894">
    <property type="entry name" value="C-terminal effector domain of the bipartite response regulators"/>
    <property type="match status" value="1"/>
</dbReference>
<dbReference type="PRINTS" id="PR00038">
    <property type="entry name" value="HTHLUXR"/>
</dbReference>
<dbReference type="PROSITE" id="PS50043">
    <property type="entry name" value="HTH_LUXR_2"/>
    <property type="match status" value="1"/>
</dbReference>
<keyword evidence="3" id="KW-0804">Transcription</keyword>
<dbReference type="CDD" id="cd06170">
    <property type="entry name" value="LuxR_C_like"/>
    <property type="match status" value="1"/>
</dbReference>
<dbReference type="PROSITE" id="PS00622">
    <property type="entry name" value="HTH_LUXR_1"/>
    <property type="match status" value="1"/>
</dbReference>
<name>A0ABT6NCF6_9FIRM</name>
<sequence length="895" mass="102354">MIRTKLNLPVQHTNDIARNNVIDKLNQKFSSRLFLIIAGAGYGKSTSISQWLTKIENQNCRVGWISLDHLDNDPIRFMSYFVTAIQMQLGSGLEEVIERLESPYAPNLDWVMMACINAIDKELRSNQRDEPLKLVLALDDFHFIKSKEILAAIDLLITYCPENFKLVLISREIPDLSLVTYRSKGWLIEISSADLAFNHMESLVFLKQVMETGQEINLLETLIEKTEGWAAGLQLAALAISKNNNDVFEVEKISGNHPFILEYLTEQVLKTLPENERILLMLSSISDRFCIELALKLLKSVNQAVDFTENPYVYFQKKHYFIISLDAEKVWFRFHHLFSDVLCLQLKKWIKHQNNLDGQTTLNKLHLEASIWFLENGYEVEGFHHAVLADEIDHCTKILHSGIVPFLYRGGAGQAIEWLCKLPAFELNKRPWLWMIYASASLHVGKTDDVEIRLLAAENSLIACETMMEKGIPTMSKSEIDKIKEHIASIRAVLYATQHHMEKAIEQAQLGLKYADENSITTLSSCNWALGYAKFEAKDYRLAQQYFGTAKLLSQTNGPLIIWLMSTIGLGKIKQYSLSYEKALMIFQEVFDFPGHKGYAITCDVYYGWAQILYQQGDIEAAETVLDEAIEIAKSIDRTDRKAMYQIFKAKIMAFQGEEREALFLLEKAEKYCKSEGYTHLLAEIAYEQGLILLKLGNLTAVEVSLKLQDQEKLEIRLKLAKGEGRDAIALLEKRIQIEFENLWLEEVVEDLILHALACYKYGVLGKSLESLQKAVELSHQSNSIQMFITNGLEMLKLLRESNLDQVYPEFIRGLIKKLELEVSKDEYKLIEPLTTRELEVLKLIANGYSNETIAQNLFLATSSVKGINQRIFSKLQVDRRTEAVLKAKLLGWID</sequence>
<dbReference type="Pfam" id="PF17874">
    <property type="entry name" value="TPR_MalT"/>
    <property type="match status" value="1"/>
</dbReference>
<dbReference type="InterPro" id="IPR027417">
    <property type="entry name" value="P-loop_NTPase"/>
</dbReference>
<evidence type="ECO:0000313" key="5">
    <source>
        <dbReference type="EMBL" id="MDH8678113.1"/>
    </source>
</evidence>
<feature type="domain" description="HTH luxR-type" evidence="4">
    <location>
        <begin position="827"/>
        <end position="892"/>
    </location>
</feature>
<accession>A0ABT6NCF6</accession>
<evidence type="ECO:0000313" key="6">
    <source>
        <dbReference type="Proteomes" id="UP001158045"/>
    </source>
</evidence>
<dbReference type="SUPFAM" id="SSF48452">
    <property type="entry name" value="TPR-like"/>
    <property type="match status" value="2"/>
</dbReference>
<dbReference type="PANTHER" id="PTHR44688:SF25">
    <property type="entry name" value="HTH LUXR-TYPE DOMAIN-CONTAINING PROTEIN"/>
    <property type="match status" value="1"/>
</dbReference>
<gene>
    <name evidence="5" type="ORF">QE109_08135</name>
</gene>
<dbReference type="EMBL" id="JARYZI010000004">
    <property type="protein sequence ID" value="MDH8678113.1"/>
    <property type="molecule type" value="Genomic_DNA"/>
</dbReference>
<dbReference type="Pfam" id="PF00196">
    <property type="entry name" value="GerE"/>
    <property type="match status" value="1"/>
</dbReference>
<dbReference type="SUPFAM" id="SSF52540">
    <property type="entry name" value="P-loop containing nucleoside triphosphate hydrolases"/>
    <property type="match status" value="1"/>
</dbReference>
<organism evidence="5 6">
    <name type="scientific">Fusibacter bizertensis</name>
    <dbReference type="NCBI Taxonomy" id="1488331"/>
    <lineage>
        <taxon>Bacteria</taxon>
        <taxon>Bacillati</taxon>
        <taxon>Bacillota</taxon>
        <taxon>Clostridia</taxon>
        <taxon>Eubacteriales</taxon>
        <taxon>Eubacteriales Family XII. Incertae Sedis</taxon>
        <taxon>Fusibacter</taxon>
    </lineage>
</organism>
<evidence type="ECO:0000259" key="4">
    <source>
        <dbReference type="PROSITE" id="PS50043"/>
    </source>
</evidence>
<dbReference type="RefSeq" id="WP_281093940.1">
    <property type="nucleotide sequence ID" value="NZ_JARYZI010000004.1"/>
</dbReference>
<protein>
    <submittedName>
        <fullName evidence="5">LuxR C-terminal-related transcriptional regulator</fullName>
    </submittedName>
</protein>
<keyword evidence="6" id="KW-1185">Reference proteome</keyword>
<dbReference type="InterPro" id="IPR000792">
    <property type="entry name" value="Tscrpt_reg_LuxR_C"/>
</dbReference>
<keyword evidence="1" id="KW-0805">Transcription regulation</keyword>
<dbReference type="Pfam" id="PF25873">
    <property type="entry name" value="WHD_MalT"/>
    <property type="match status" value="1"/>
</dbReference>
<dbReference type="InterPro" id="IPR036388">
    <property type="entry name" value="WH-like_DNA-bd_sf"/>
</dbReference>
<proteinExistence type="predicted"/>
<dbReference type="InterPro" id="IPR016032">
    <property type="entry name" value="Sig_transdc_resp-reg_C-effctor"/>
</dbReference>
<dbReference type="Proteomes" id="UP001158045">
    <property type="component" value="Unassembled WGS sequence"/>
</dbReference>
<dbReference type="Gene3D" id="1.25.40.10">
    <property type="entry name" value="Tetratricopeptide repeat domain"/>
    <property type="match status" value="1"/>
</dbReference>
<dbReference type="InterPro" id="IPR041617">
    <property type="entry name" value="TPR_MalT"/>
</dbReference>
<dbReference type="InterPro" id="IPR059106">
    <property type="entry name" value="WHD_MalT"/>
</dbReference>
<evidence type="ECO:0000256" key="1">
    <source>
        <dbReference type="ARBA" id="ARBA00023015"/>
    </source>
</evidence>
<dbReference type="SMART" id="SM00028">
    <property type="entry name" value="TPR"/>
    <property type="match status" value="4"/>
</dbReference>
<keyword evidence="2" id="KW-0238">DNA-binding</keyword>
<reference evidence="5 6" key="1">
    <citation type="submission" date="2023-04" db="EMBL/GenBank/DDBJ databases">
        <title>Fusibacter bizertensis strain WBS, isolated from littoral bottom sediments of the Arctic seas - biochemical and genomic analysis.</title>
        <authorList>
            <person name="Brioukhanov A.L."/>
        </authorList>
    </citation>
    <scope>NUCLEOTIDE SEQUENCE [LARGE SCALE GENOMIC DNA]</scope>
    <source>
        <strain evidence="5 6">WBS</strain>
    </source>
</reference>
<dbReference type="SMART" id="SM00421">
    <property type="entry name" value="HTH_LUXR"/>
    <property type="match status" value="1"/>
</dbReference>
<dbReference type="Gene3D" id="1.10.10.10">
    <property type="entry name" value="Winged helix-like DNA-binding domain superfamily/Winged helix DNA-binding domain"/>
    <property type="match status" value="1"/>
</dbReference>
<evidence type="ECO:0000256" key="3">
    <source>
        <dbReference type="ARBA" id="ARBA00023163"/>
    </source>
</evidence>